<evidence type="ECO:0000313" key="2">
    <source>
        <dbReference type="EMBL" id="TCZ70479.1"/>
    </source>
</evidence>
<keyword evidence="1" id="KW-0732">Signal</keyword>
<reference evidence="2 3" key="1">
    <citation type="submission" date="2019-03" db="EMBL/GenBank/DDBJ databases">
        <authorList>
            <person name="Kim M.K.M."/>
        </authorList>
    </citation>
    <scope>NUCLEOTIDE SEQUENCE [LARGE SCALE GENOMIC DNA]</scope>
    <source>
        <strain evidence="2 3">17J68-15</strain>
    </source>
</reference>
<dbReference type="PROSITE" id="PS51257">
    <property type="entry name" value="PROKAR_LIPOPROTEIN"/>
    <property type="match status" value="1"/>
</dbReference>
<feature type="chain" id="PRO_5020213493" description="Lipoprotein" evidence="1">
    <location>
        <begin position="18"/>
        <end position="162"/>
    </location>
</feature>
<evidence type="ECO:0008006" key="4">
    <source>
        <dbReference type="Google" id="ProtNLM"/>
    </source>
</evidence>
<dbReference type="OrthoDB" id="881171at2"/>
<gene>
    <name evidence="2" type="ORF">E0486_11015</name>
</gene>
<feature type="signal peptide" evidence="1">
    <location>
        <begin position="1"/>
        <end position="17"/>
    </location>
</feature>
<dbReference type="EMBL" id="SKFH01000016">
    <property type="protein sequence ID" value="TCZ70479.1"/>
    <property type="molecule type" value="Genomic_DNA"/>
</dbReference>
<dbReference type="RefSeq" id="WP_131852233.1">
    <property type="nucleotide sequence ID" value="NZ_SKFH01000016.1"/>
</dbReference>
<protein>
    <recommendedName>
        <fullName evidence="4">Lipoprotein</fullName>
    </recommendedName>
</protein>
<evidence type="ECO:0000313" key="3">
    <source>
        <dbReference type="Proteomes" id="UP000295164"/>
    </source>
</evidence>
<comment type="caution">
    <text evidence="2">The sequence shown here is derived from an EMBL/GenBank/DDBJ whole genome shotgun (WGS) entry which is preliminary data.</text>
</comment>
<name>A0A4R4DZU4_9BACT</name>
<keyword evidence="3" id="KW-1185">Reference proteome</keyword>
<sequence length="162" mass="17490">MKIVILLFQSLALLACSGNDPVATPKEADGNTAATTETLATASSDAGRGHYEGVFSNGMKETFLSFDVSKDGNEVRNLTFKGWWYCDRRLTQERGIGPQKGFAIRANKVDGVVSEPENGGASAVRFELHGTFSGNKASGTFRMNINGLGCDTYVLNWTANRK</sequence>
<dbReference type="AlphaFoldDB" id="A0A4R4DZU4"/>
<dbReference type="Proteomes" id="UP000295164">
    <property type="component" value="Unassembled WGS sequence"/>
</dbReference>
<accession>A0A4R4DZU4</accession>
<organism evidence="2 3">
    <name type="scientific">Flaviaesturariibacter aridisoli</name>
    <dbReference type="NCBI Taxonomy" id="2545761"/>
    <lineage>
        <taxon>Bacteria</taxon>
        <taxon>Pseudomonadati</taxon>
        <taxon>Bacteroidota</taxon>
        <taxon>Chitinophagia</taxon>
        <taxon>Chitinophagales</taxon>
        <taxon>Chitinophagaceae</taxon>
        <taxon>Flaviaestuariibacter</taxon>
    </lineage>
</organism>
<proteinExistence type="predicted"/>
<evidence type="ECO:0000256" key="1">
    <source>
        <dbReference type="SAM" id="SignalP"/>
    </source>
</evidence>